<protein>
    <submittedName>
        <fullName evidence="2">N-acetylglucosamine kinase-like BadF-type ATPase</fullName>
    </submittedName>
</protein>
<dbReference type="Gene3D" id="3.30.420.40">
    <property type="match status" value="2"/>
</dbReference>
<reference evidence="2 3" key="1">
    <citation type="journal article" date="2015" name="Stand. Genomic Sci.">
        <title>Genomic Encyclopedia of Bacterial and Archaeal Type Strains, Phase III: the genomes of soil and plant-associated and newly described type strains.</title>
        <authorList>
            <person name="Whitman W.B."/>
            <person name="Woyke T."/>
            <person name="Klenk H.P."/>
            <person name="Zhou Y."/>
            <person name="Lilburn T.G."/>
            <person name="Beck B.J."/>
            <person name="De Vos P."/>
            <person name="Vandamme P."/>
            <person name="Eisen J.A."/>
            <person name="Garrity G."/>
            <person name="Hugenholtz P."/>
            <person name="Kyrpides N.C."/>
        </authorList>
    </citation>
    <scope>NUCLEOTIDE SEQUENCE [LARGE SCALE GENOMIC DNA]</scope>
    <source>
        <strain evidence="2 3">CECT 7306</strain>
    </source>
</reference>
<sequence>MSGPFLGVDGGGSGTRFVLVGGDGVVLAEAAGPTTYTPTGGTALVRDVLAAGVAEVCAAAGTRPREVAHAFLGLPGYGESPDGTAPLDDVVVEVLGHDRCAADNDMVCGWAGSLAGADGVNVIAGTGSMAYGRRGDRGARVGGWGEVFGDEGSGYAVAVAGLRLFSRMADGREPAGPLLDVVRDHLDLRHDLDLVGLVHERWGADRGRVAALAPLVGRAARAGDTAARRVLQDAGGALAELVATARERLGHDPDEVVPVSWSGGLLADDVVRAALLEGLRGRGGRYEPRPPALPPVLGAALHAAALAGTPLDDAALARLRTSSTAPPERGHP</sequence>
<keyword evidence="2" id="KW-0418">Kinase</keyword>
<dbReference type="InParanoid" id="A0A3N1G8R1"/>
<evidence type="ECO:0000313" key="3">
    <source>
        <dbReference type="Proteomes" id="UP000276232"/>
    </source>
</evidence>
<dbReference type="InterPro" id="IPR052519">
    <property type="entry name" value="Euk-type_GlcNAc_Kinase"/>
</dbReference>
<dbReference type="Proteomes" id="UP000276232">
    <property type="component" value="Unassembled WGS sequence"/>
</dbReference>
<dbReference type="EMBL" id="RJKN01000012">
    <property type="protein sequence ID" value="ROP26613.1"/>
    <property type="molecule type" value="Genomic_DNA"/>
</dbReference>
<dbReference type="AlphaFoldDB" id="A0A3N1G8R1"/>
<evidence type="ECO:0000313" key="2">
    <source>
        <dbReference type="EMBL" id="ROP26613.1"/>
    </source>
</evidence>
<proteinExistence type="predicted"/>
<dbReference type="Pfam" id="PF01869">
    <property type="entry name" value="BcrAD_BadFG"/>
    <property type="match status" value="1"/>
</dbReference>
<dbReference type="InterPro" id="IPR002731">
    <property type="entry name" value="ATPase_BadF"/>
</dbReference>
<gene>
    <name evidence="2" type="ORF">EDC03_3374</name>
</gene>
<dbReference type="OrthoDB" id="8701357at2"/>
<dbReference type="GO" id="GO:0016301">
    <property type="term" value="F:kinase activity"/>
    <property type="evidence" value="ECO:0007669"/>
    <property type="project" value="UniProtKB-KW"/>
</dbReference>
<comment type="caution">
    <text evidence="2">The sequence shown here is derived from an EMBL/GenBank/DDBJ whole genome shotgun (WGS) entry which is preliminary data.</text>
</comment>
<feature type="domain" description="ATPase BadF/BadG/BcrA/BcrD type" evidence="1">
    <location>
        <begin position="6"/>
        <end position="303"/>
    </location>
</feature>
<dbReference type="RefSeq" id="WP_123381429.1">
    <property type="nucleotide sequence ID" value="NZ_RJKN01000012.1"/>
</dbReference>
<name>A0A3N1G8R1_9ACTN</name>
<keyword evidence="3" id="KW-1185">Reference proteome</keyword>
<evidence type="ECO:0000259" key="1">
    <source>
        <dbReference type="Pfam" id="PF01869"/>
    </source>
</evidence>
<dbReference type="CDD" id="cd24007">
    <property type="entry name" value="ASKHA_NBD_eukNAGK-like"/>
    <property type="match status" value="1"/>
</dbReference>
<organism evidence="2 3">
    <name type="scientific">Pseudokineococcus lusitanus</name>
    <dbReference type="NCBI Taxonomy" id="763993"/>
    <lineage>
        <taxon>Bacteria</taxon>
        <taxon>Bacillati</taxon>
        <taxon>Actinomycetota</taxon>
        <taxon>Actinomycetes</taxon>
        <taxon>Kineosporiales</taxon>
        <taxon>Kineosporiaceae</taxon>
        <taxon>Pseudokineococcus</taxon>
    </lineage>
</organism>
<keyword evidence="2" id="KW-0808">Transferase</keyword>
<dbReference type="PANTHER" id="PTHR43190">
    <property type="entry name" value="N-ACETYL-D-GLUCOSAMINE KINASE"/>
    <property type="match status" value="1"/>
</dbReference>
<dbReference type="PANTHER" id="PTHR43190:SF3">
    <property type="entry name" value="N-ACETYL-D-GLUCOSAMINE KINASE"/>
    <property type="match status" value="1"/>
</dbReference>
<accession>A0A3N1G8R1</accession>
<dbReference type="SUPFAM" id="SSF53067">
    <property type="entry name" value="Actin-like ATPase domain"/>
    <property type="match status" value="2"/>
</dbReference>
<dbReference type="InterPro" id="IPR043129">
    <property type="entry name" value="ATPase_NBD"/>
</dbReference>